<reference evidence="1" key="2">
    <citation type="submission" date="2022-03" db="EMBL/GenBank/DDBJ databases">
        <title>Draft title - Genomic analysis of global carrot germplasm unveils the trajectory of domestication and the origin of high carotenoid orange carrot.</title>
        <authorList>
            <person name="Iorizzo M."/>
            <person name="Ellison S."/>
            <person name="Senalik D."/>
            <person name="Macko-Podgorni A."/>
            <person name="Grzebelus D."/>
            <person name="Bostan H."/>
            <person name="Rolling W."/>
            <person name="Curaba J."/>
            <person name="Simon P."/>
        </authorList>
    </citation>
    <scope>NUCLEOTIDE SEQUENCE</scope>
    <source>
        <tissue evidence="1">Leaf</tissue>
    </source>
</reference>
<proteinExistence type="predicted"/>
<evidence type="ECO:0000313" key="1">
    <source>
        <dbReference type="EMBL" id="WOH07736.1"/>
    </source>
</evidence>
<protein>
    <recommendedName>
        <fullName evidence="3">hAT-like transposase RNase-H fold domain-containing protein</fullName>
    </recommendedName>
</protein>
<name>A0AAF0XGF7_DAUCS</name>
<organism evidence="1 2">
    <name type="scientific">Daucus carota subsp. sativus</name>
    <name type="common">Carrot</name>
    <dbReference type="NCBI Taxonomy" id="79200"/>
    <lineage>
        <taxon>Eukaryota</taxon>
        <taxon>Viridiplantae</taxon>
        <taxon>Streptophyta</taxon>
        <taxon>Embryophyta</taxon>
        <taxon>Tracheophyta</taxon>
        <taxon>Spermatophyta</taxon>
        <taxon>Magnoliopsida</taxon>
        <taxon>eudicotyledons</taxon>
        <taxon>Gunneridae</taxon>
        <taxon>Pentapetalae</taxon>
        <taxon>asterids</taxon>
        <taxon>campanulids</taxon>
        <taxon>Apiales</taxon>
        <taxon>Apiaceae</taxon>
        <taxon>Apioideae</taxon>
        <taxon>Scandiceae</taxon>
        <taxon>Daucinae</taxon>
        <taxon>Daucus</taxon>
        <taxon>Daucus sect. Daucus</taxon>
    </lineage>
</organism>
<evidence type="ECO:0000313" key="2">
    <source>
        <dbReference type="Proteomes" id="UP000077755"/>
    </source>
</evidence>
<dbReference type="EMBL" id="CP093349">
    <property type="protein sequence ID" value="WOH07736.1"/>
    <property type="molecule type" value="Genomic_DNA"/>
</dbReference>
<sequence>MNKLIYVTVVVDPRYKLEFIEFALGEEYGKEEIAQINMIDLDMEW</sequence>
<dbReference type="Proteomes" id="UP000077755">
    <property type="component" value="Chromosome 7"/>
</dbReference>
<reference evidence="1" key="1">
    <citation type="journal article" date="2016" name="Nat. Genet.">
        <title>A high-quality carrot genome assembly provides new insights into carotenoid accumulation and asterid genome evolution.</title>
        <authorList>
            <person name="Iorizzo M."/>
            <person name="Ellison S."/>
            <person name="Senalik D."/>
            <person name="Zeng P."/>
            <person name="Satapoomin P."/>
            <person name="Huang J."/>
            <person name="Bowman M."/>
            <person name="Iovene M."/>
            <person name="Sanseverino W."/>
            <person name="Cavagnaro P."/>
            <person name="Yildiz M."/>
            <person name="Macko-Podgorni A."/>
            <person name="Moranska E."/>
            <person name="Grzebelus E."/>
            <person name="Grzebelus D."/>
            <person name="Ashrafi H."/>
            <person name="Zheng Z."/>
            <person name="Cheng S."/>
            <person name="Spooner D."/>
            <person name="Van Deynze A."/>
            <person name="Simon P."/>
        </authorList>
    </citation>
    <scope>NUCLEOTIDE SEQUENCE</scope>
    <source>
        <tissue evidence="1">Leaf</tissue>
    </source>
</reference>
<gene>
    <name evidence="1" type="ORF">DCAR_0727169</name>
</gene>
<accession>A0AAF0XGF7</accession>
<keyword evidence="2" id="KW-1185">Reference proteome</keyword>
<dbReference type="AlphaFoldDB" id="A0AAF0XGF7"/>
<evidence type="ECO:0008006" key="3">
    <source>
        <dbReference type="Google" id="ProtNLM"/>
    </source>
</evidence>